<proteinExistence type="predicted"/>
<dbReference type="Proteomes" id="UP000613580">
    <property type="component" value="Unassembled WGS sequence"/>
</dbReference>
<dbReference type="InterPro" id="IPR018306">
    <property type="entry name" value="Phage_T5_Orf172_DNA-bd"/>
</dbReference>
<feature type="region of interest" description="Disordered" evidence="1">
    <location>
        <begin position="1"/>
        <end position="104"/>
    </location>
</feature>
<dbReference type="OrthoDB" id="2417614at2759"/>
<evidence type="ECO:0000259" key="2">
    <source>
        <dbReference type="Pfam" id="PF10544"/>
    </source>
</evidence>
<dbReference type="PANTHER" id="PTHR28094">
    <property type="entry name" value="MEIOTICALLY UP-REGULATED GENE 113 PROTEIN"/>
    <property type="match status" value="1"/>
</dbReference>
<organism evidence="3 4">
    <name type="scientific">Mycena chlorophos</name>
    <name type="common">Agaric fungus</name>
    <name type="synonym">Agaricus chlorophos</name>
    <dbReference type="NCBI Taxonomy" id="658473"/>
    <lineage>
        <taxon>Eukaryota</taxon>
        <taxon>Fungi</taxon>
        <taxon>Dikarya</taxon>
        <taxon>Basidiomycota</taxon>
        <taxon>Agaricomycotina</taxon>
        <taxon>Agaricomycetes</taxon>
        <taxon>Agaricomycetidae</taxon>
        <taxon>Agaricales</taxon>
        <taxon>Marasmiineae</taxon>
        <taxon>Mycenaceae</taxon>
        <taxon>Mycena</taxon>
    </lineage>
</organism>
<dbReference type="InterPro" id="IPR053006">
    <property type="entry name" value="Meiosis_regulatory"/>
</dbReference>
<gene>
    <name evidence="3" type="ORF">HMN09_00091000</name>
</gene>
<protein>
    <recommendedName>
        <fullName evidence="2">Bacteriophage T5 Orf172 DNA-binding domain-containing protein</fullName>
    </recommendedName>
</protein>
<feature type="region of interest" description="Disordered" evidence="1">
    <location>
        <begin position="127"/>
        <end position="212"/>
    </location>
</feature>
<evidence type="ECO:0000313" key="4">
    <source>
        <dbReference type="Proteomes" id="UP000613580"/>
    </source>
</evidence>
<name>A0A8H6TSC4_MYCCL</name>
<feature type="domain" description="Bacteriophage T5 Orf172 DNA-binding" evidence="2">
    <location>
        <begin position="314"/>
        <end position="400"/>
    </location>
</feature>
<reference evidence="3" key="1">
    <citation type="submission" date="2020-05" db="EMBL/GenBank/DDBJ databases">
        <title>Mycena genomes resolve the evolution of fungal bioluminescence.</title>
        <authorList>
            <person name="Tsai I.J."/>
        </authorList>
    </citation>
    <scope>NUCLEOTIDE SEQUENCE</scope>
    <source>
        <strain evidence="3">110903Hualien_Pintung</strain>
    </source>
</reference>
<dbReference type="EMBL" id="JACAZE010000001">
    <property type="protein sequence ID" value="KAF7323108.1"/>
    <property type="molecule type" value="Genomic_DNA"/>
</dbReference>
<evidence type="ECO:0000256" key="1">
    <source>
        <dbReference type="SAM" id="MobiDB-lite"/>
    </source>
</evidence>
<dbReference type="AlphaFoldDB" id="A0A8H6TSC4"/>
<keyword evidence="4" id="KW-1185">Reference proteome</keyword>
<sequence>MAPSDHTKDKAKQFLHKLFDLEDRPAATDSRPPAKPPKPSPAPAPKPNYYGSPTPARPPPDDLVQGFQQMSMNNNPLPNPHPRQDFVGGFHPAHFSPGALRRPPAMPMPVPQTSMTMQYAMQETAEPPSFLNIPGYGSGRPQSLPPPTQQVGSPFLSPQMSPAPSASPSASPSTTPTKTKPRPRRSNSAPTVETCAGFTKARRSSAGKRCTREVKSRGPAFSYRLTGDDVDVDGNISSEAPVERFCYQHIKDFMSSVSAATGFYARKWMGQGNERGDQVWVSFAEFIPPYLSPETQVALRVEMEKMRSPKDVEGYIYTFEIRDPGSPQIQLKTGRTTHLIRRLDQWSKQCSSKEHVLRGWYPGGVGDDGLPSLMKGRVDAGHKGPACHRLERLIHLELADLVAEGQYLKPGWKSFKRGDPVPAAVIDVDAVAPSTPNKKPAAASLGSGPRCPDCGSQHKEIFTFTRIKKGALKGKEWEGIVQPVVQRWGQFVEGYVG</sequence>
<evidence type="ECO:0000313" key="3">
    <source>
        <dbReference type="EMBL" id="KAF7323108.1"/>
    </source>
</evidence>
<feature type="compositionally biased region" description="Polar residues" evidence="1">
    <location>
        <begin position="149"/>
        <end position="160"/>
    </location>
</feature>
<comment type="caution">
    <text evidence="3">The sequence shown here is derived from an EMBL/GenBank/DDBJ whole genome shotgun (WGS) entry which is preliminary data.</text>
</comment>
<accession>A0A8H6TSC4</accession>
<dbReference type="Pfam" id="PF10544">
    <property type="entry name" value="T5orf172"/>
    <property type="match status" value="1"/>
</dbReference>
<feature type="compositionally biased region" description="Low complexity" evidence="1">
    <location>
        <begin position="162"/>
        <end position="178"/>
    </location>
</feature>
<feature type="compositionally biased region" description="Basic and acidic residues" evidence="1">
    <location>
        <begin position="1"/>
        <end position="26"/>
    </location>
</feature>
<feature type="compositionally biased region" description="Pro residues" evidence="1">
    <location>
        <begin position="33"/>
        <end position="46"/>
    </location>
</feature>
<dbReference type="PANTHER" id="PTHR28094:SF1">
    <property type="entry name" value="MEIOTICALLY UP-REGULATED GENE 113 PROTEIN"/>
    <property type="match status" value="1"/>
</dbReference>
<feature type="compositionally biased region" description="Polar residues" evidence="1">
    <location>
        <begin position="66"/>
        <end position="76"/>
    </location>
</feature>